<dbReference type="Proteomes" id="UP000236291">
    <property type="component" value="Unassembled WGS sequence"/>
</dbReference>
<name>A0A2K3JVN9_TRIPR</name>
<evidence type="ECO:0000313" key="1">
    <source>
        <dbReference type="EMBL" id="PNX58119.1"/>
    </source>
</evidence>
<dbReference type="PANTHER" id="PTHR47718:SF13">
    <property type="entry name" value="OS09G0290500 PROTEIN"/>
    <property type="match status" value="1"/>
</dbReference>
<protein>
    <submittedName>
        <fullName evidence="1">Uncharacterized protein</fullName>
    </submittedName>
</protein>
<proteinExistence type="predicted"/>
<sequence length="147" mass="16715">VCNLEGYRKDRRDLTEVTRKRGPKHETSFEHNHYMLTEKHCGLLAAHRKLTNSDQIQIKNYGQAGIKVAQMIGAFANAAGGYDKVGFLKKDLHNQIQRQRKETSSDAKGVVKYLLGLRTKDPLMFVAHTVDACGRLQSLFWCVLEQN</sequence>
<feature type="non-terminal residue" evidence="1">
    <location>
        <position position="1"/>
    </location>
</feature>
<dbReference type="PANTHER" id="PTHR47718">
    <property type="entry name" value="OS01G0519700 PROTEIN"/>
    <property type="match status" value="1"/>
</dbReference>
<accession>A0A2K3JVN9</accession>
<reference evidence="1 2" key="1">
    <citation type="journal article" date="2014" name="Am. J. Bot.">
        <title>Genome assembly and annotation for red clover (Trifolium pratense; Fabaceae).</title>
        <authorList>
            <person name="Istvanek J."/>
            <person name="Jaros M."/>
            <person name="Krenek A."/>
            <person name="Repkova J."/>
        </authorList>
    </citation>
    <scope>NUCLEOTIDE SEQUENCE [LARGE SCALE GENOMIC DNA]</scope>
    <source>
        <strain evidence="2">cv. Tatra</strain>
        <tissue evidence="1">Young leaves</tissue>
    </source>
</reference>
<reference evidence="1 2" key="2">
    <citation type="journal article" date="2017" name="Front. Plant Sci.">
        <title>Gene Classification and Mining of Molecular Markers Useful in Red Clover (Trifolium pratense) Breeding.</title>
        <authorList>
            <person name="Istvanek J."/>
            <person name="Dluhosova J."/>
            <person name="Dluhos P."/>
            <person name="Patkova L."/>
            <person name="Nedelnik J."/>
            <person name="Repkova J."/>
        </authorList>
    </citation>
    <scope>NUCLEOTIDE SEQUENCE [LARGE SCALE GENOMIC DNA]</scope>
    <source>
        <strain evidence="2">cv. Tatra</strain>
        <tissue evidence="1">Young leaves</tissue>
    </source>
</reference>
<organism evidence="1 2">
    <name type="scientific">Trifolium pratense</name>
    <name type="common">Red clover</name>
    <dbReference type="NCBI Taxonomy" id="57577"/>
    <lineage>
        <taxon>Eukaryota</taxon>
        <taxon>Viridiplantae</taxon>
        <taxon>Streptophyta</taxon>
        <taxon>Embryophyta</taxon>
        <taxon>Tracheophyta</taxon>
        <taxon>Spermatophyta</taxon>
        <taxon>Magnoliopsida</taxon>
        <taxon>eudicotyledons</taxon>
        <taxon>Gunneridae</taxon>
        <taxon>Pentapetalae</taxon>
        <taxon>rosids</taxon>
        <taxon>fabids</taxon>
        <taxon>Fabales</taxon>
        <taxon>Fabaceae</taxon>
        <taxon>Papilionoideae</taxon>
        <taxon>50 kb inversion clade</taxon>
        <taxon>NPAAA clade</taxon>
        <taxon>Hologalegina</taxon>
        <taxon>IRL clade</taxon>
        <taxon>Trifolieae</taxon>
        <taxon>Trifolium</taxon>
    </lineage>
</organism>
<gene>
    <name evidence="1" type="ORF">L195_g059032</name>
</gene>
<comment type="caution">
    <text evidence="1">The sequence shown here is derived from an EMBL/GenBank/DDBJ whole genome shotgun (WGS) entry which is preliminary data.</text>
</comment>
<dbReference type="AlphaFoldDB" id="A0A2K3JVN9"/>
<evidence type="ECO:0000313" key="2">
    <source>
        <dbReference type="Proteomes" id="UP000236291"/>
    </source>
</evidence>
<dbReference type="EMBL" id="ASHM01126336">
    <property type="protein sequence ID" value="PNX58119.1"/>
    <property type="molecule type" value="Genomic_DNA"/>
</dbReference>